<reference evidence="1 2" key="1">
    <citation type="journal article" date="2023" name="Plants (Basel)">
        <title>Bridging the Gap: Combining Genomics and Transcriptomics Approaches to Understand Stylosanthes scabra, an Orphan Legume from the Brazilian Caatinga.</title>
        <authorList>
            <person name="Ferreira-Neto J.R.C."/>
            <person name="da Silva M.D."/>
            <person name="Binneck E."/>
            <person name="de Melo N.F."/>
            <person name="da Silva R.H."/>
            <person name="de Melo A.L.T.M."/>
            <person name="Pandolfi V."/>
            <person name="Bustamante F.O."/>
            <person name="Brasileiro-Vidal A.C."/>
            <person name="Benko-Iseppon A.M."/>
        </authorList>
    </citation>
    <scope>NUCLEOTIDE SEQUENCE [LARGE SCALE GENOMIC DNA]</scope>
    <source>
        <tissue evidence="1">Leaves</tissue>
    </source>
</reference>
<keyword evidence="2" id="KW-1185">Reference proteome</keyword>
<accession>A0ABU6RDI6</accession>
<gene>
    <name evidence="1" type="ORF">PIB30_036606</name>
</gene>
<organism evidence="1 2">
    <name type="scientific">Stylosanthes scabra</name>
    <dbReference type="NCBI Taxonomy" id="79078"/>
    <lineage>
        <taxon>Eukaryota</taxon>
        <taxon>Viridiplantae</taxon>
        <taxon>Streptophyta</taxon>
        <taxon>Embryophyta</taxon>
        <taxon>Tracheophyta</taxon>
        <taxon>Spermatophyta</taxon>
        <taxon>Magnoliopsida</taxon>
        <taxon>eudicotyledons</taxon>
        <taxon>Gunneridae</taxon>
        <taxon>Pentapetalae</taxon>
        <taxon>rosids</taxon>
        <taxon>fabids</taxon>
        <taxon>Fabales</taxon>
        <taxon>Fabaceae</taxon>
        <taxon>Papilionoideae</taxon>
        <taxon>50 kb inversion clade</taxon>
        <taxon>dalbergioids sensu lato</taxon>
        <taxon>Dalbergieae</taxon>
        <taxon>Pterocarpus clade</taxon>
        <taxon>Stylosanthes</taxon>
    </lineage>
</organism>
<proteinExistence type="predicted"/>
<comment type="caution">
    <text evidence="1">The sequence shown here is derived from an EMBL/GenBank/DDBJ whole genome shotgun (WGS) entry which is preliminary data.</text>
</comment>
<evidence type="ECO:0000313" key="2">
    <source>
        <dbReference type="Proteomes" id="UP001341840"/>
    </source>
</evidence>
<protein>
    <submittedName>
        <fullName evidence="1">Uncharacterized protein</fullName>
    </submittedName>
</protein>
<sequence>MVRQGQARRNTRIRAVCKVAQPRPCCCPDIALSVLQVGRATHNHYLAAESTGSRWKLCSSLIDNALFSWRQWTYIKGAFIQEKKQGEKAHQLSITIVFPAIDLSFKELH</sequence>
<name>A0ABU6RDI6_9FABA</name>
<evidence type="ECO:0000313" key="1">
    <source>
        <dbReference type="EMBL" id="MED6122092.1"/>
    </source>
</evidence>
<dbReference type="Proteomes" id="UP001341840">
    <property type="component" value="Unassembled WGS sequence"/>
</dbReference>
<dbReference type="EMBL" id="JASCZI010030388">
    <property type="protein sequence ID" value="MED6122092.1"/>
    <property type="molecule type" value="Genomic_DNA"/>
</dbReference>